<comment type="caution">
    <text evidence="1">The sequence shown here is derived from an EMBL/GenBank/DDBJ whole genome shotgun (WGS) entry which is preliminary data.</text>
</comment>
<dbReference type="AlphaFoldDB" id="A0A0G0L344"/>
<organism evidence="1 2">
    <name type="scientific">Candidatus Woesebacteria bacterium GW2011_GWB1_38_8b</name>
    <dbReference type="NCBI Taxonomy" id="1618571"/>
    <lineage>
        <taxon>Bacteria</taxon>
        <taxon>Candidatus Woeseibacteriota</taxon>
    </lineage>
</organism>
<gene>
    <name evidence="1" type="ORF">UT10_C0026G0022</name>
</gene>
<evidence type="ECO:0000313" key="2">
    <source>
        <dbReference type="Proteomes" id="UP000033944"/>
    </source>
</evidence>
<evidence type="ECO:0000313" key="1">
    <source>
        <dbReference type="EMBL" id="KKQ86398.1"/>
    </source>
</evidence>
<dbReference type="EMBL" id="LBVN01000026">
    <property type="protein sequence ID" value="KKQ86398.1"/>
    <property type="molecule type" value="Genomic_DNA"/>
</dbReference>
<name>A0A0G0L344_9BACT</name>
<dbReference type="Proteomes" id="UP000033944">
    <property type="component" value="Unassembled WGS sequence"/>
</dbReference>
<feature type="non-terminal residue" evidence="1">
    <location>
        <position position="173"/>
    </location>
</feature>
<accession>A0A0G0L344</accession>
<sequence>MNFLPNKLMHNYFKIFYSLALFLIIFIFNGTKNVYSQTAPTFGCAMRQAIRVCTAGVCVNAPAGCYPTDLGSACPDNPSQGLCYAVENQETCQAHPDNPNTDFDECEGAGRYSCVQVPCETRANPPTFSCDWYPVEGVPRCIADINPSLCPNYVGNDICYIRDNQQCLYQNQR</sequence>
<protein>
    <submittedName>
        <fullName evidence="1">Uncharacterized protein</fullName>
    </submittedName>
</protein>
<reference evidence="1 2" key="1">
    <citation type="journal article" date="2015" name="Nature">
        <title>rRNA introns, odd ribosomes, and small enigmatic genomes across a large radiation of phyla.</title>
        <authorList>
            <person name="Brown C.T."/>
            <person name="Hug L.A."/>
            <person name="Thomas B.C."/>
            <person name="Sharon I."/>
            <person name="Castelle C.J."/>
            <person name="Singh A."/>
            <person name="Wilkins M.J."/>
            <person name="Williams K.H."/>
            <person name="Banfield J.F."/>
        </authorList>
    </citation>
    <scope>NUCLEOTIDE SEQUENCE [LARGE SCALE GENOMIC DNA]</scope>
</reference>
<proteinExistence type="predicted"/>